<evidence type="ECO:0000313" key="2">
    <source>
        <dbReference type="EMBL" id="GBH21431.1"/>
    </source>
</evidence>
<reference evidence="2 3" key="1">
    <citation type="submission" date="2018-04" db="EMBL/GenBank/DDBJ databases">
        <title>Draft genome sequence of Pseudomonas syringae pv. actinidiae biovar 3 strains isolated from kiwifruit in Kagawa prefecture.</title>
        <authorList>
            <person name="Tabuchi M."/>
            <person name="Saito M."/>
            <person name="Fujiwara S."/>
            <person name="Sasa N."/>
            <person name="Akimitsu K."/>
            <person name="Gomi K."/>
            <person name="Konishi-Sugita S."/>
            <person name="Hamano K."/>
            <person name="Kataoka I."/>
        </authorList>
    </citation>
    <scope>NUCLEOTIDE SEQUENCE [LARGE SCALE GENOMIC DNA]</scope>
    <source>
        <strain evidence="2 3">MAFF212211</strain>
    </source>
</reference>
<evidence type="ECO:0000259" key="1">
    <source>
        <dbReference type="Pfam" id="PF08378"/>
    </source>
</evidence>
<keyword evidence="2" id="KW-0347">Helicase</keyword>
<dbReference type="SUPFAM" id="SSF52540">
    <property type="entry name" value="P-loop containing nucleoside triphosphate hydrolases"/>
    <property type="match status" value="1"/>
</dbReference>
<organism evidence="2 3">
    <name type="scientific">Pseudomonas syringae pv. actinidiae</name>
    <dbReference type="NCBI Taxonomy" id="103796"/>
    <lineage>
        <taxon>Bacteria</taxon>
        <taxon>Pseudomonadati</taxon>
        <taxon>Pseudomonadota</taxon>
        <taxon>Gammaproteobacteria</taxon>
        <taxon>Pseudomonadales</taxon>
        <taxon>Pseudomonadaceae</taxon>
        <taxon>Pseudomonas</taxon>
        <taxon>Pseudomonas syringae</taxon>
    </lineage>
</organism>
<evidence type="ECO:0000313" key="3">
    <source>
        <dbReference type="Proteomes" id="UP000248291"/>
    </source>
</evidence>
<keyword evidence="2" id="KW-0547">Nucleotide-binding</keyword>
<dbReference type="EMBL" id="BGKA01000293">
    <property type="protein sequence ID" value="GBH21431.1"/>
    <property type="molecule type" value="Genomic_DNA"/>
</dbReference>
<dbReference type="Pfam" id="PF08378">
    <property type="entry name" value="NERD"/>
    <property type="match status" value="1"/>
</dbReference>
<dbReference type="Proteomes" id="UP000248291">
    <property type="component" value="Unassembled WGS sequence"/>
</dbReference>
<comment type="caution">
    <text evidence="2">The sequence shown here is derived from an EMBL/GenBank/DDBJ whole genome shotgun (WGS) entry which is preliminary data.</text>
</comment>
<proteinExistence type="predicted"/>
<gene>
    <name evidence="2" type="ORF">KPSA3_07478</name>
</gene>
<sequence>MIPEHGPHHTESYGERQLYSVLKSKLPDEYTVIHSLPWLCSAVNKLDRRAKPTGEIDFLVIHPENGVLALEVKSGVYRVENSVFVHVREGFKINPVSQTRKNLHGFSEWLGAKPTLRLNIGYGFIFPDSDFGEGPCSPGMYDTSTNPPQPLYIDFQRYPDVAEKIIELMKYWKGALSNPDLGPSRTQELIDYLSPTIDGHPRWASRIRYDNKVWLQLTSEQSAVVRSVLNSKHSLISGWPGTGKTLIAIEVARKFAAEGKSVLVLSFNSRLTDYIRDQLDDYRSCAVVTWHGLCRQAADIAKRGMVGEDWYKVDCVEDLKAAIQSELMNEYDALVVDESQALAHSWCETLVSWFDEKPKAFFCDETQVFKFERNVVSLEGLKGILDVEAFPLTIILRMPKAVTEILAEVVPPKLQHFSPRAVEPDTAVEVITLSPCEELLRIKGTLIEGGVENDDIVVLTGSIIDKMYVEFLRSQKISTETIAKFRGLEAPVVIVVGAEALDTAELFSAYSRATTKFIAIYNAHNRFWKGHRDFQSRLQKNPNSAAILTQEQVPLRIQNLVASSTTSKSLGLKSLDIRWAEEWRAWLVEVQFHETQILLWLEYLCARLVHPIFIWYGDTLIQFYRIRPDLSGDNESCFRSLMIMEHCNVCDRLTPHTDTSKSECALCATTDSRSASPDEDVAEEIRLYDAAITSQLSKAHTLQMQAELPIEVAAVGALLRASKNKVRSNVLLAPLPSGRLLYLAAFVFAQSRIATCPAKTTMPVNKLADEIYNRFKLLEKISLTEWRAIFANAFGTFKQKGFVTRVGKGLYIPVEDQDAPAPKRASYA</sequence>
<dbReference type="InterPro" id="IPR027417">
    <property type="entry name" value="P-loop_NTPase"/>
</dbReference>
<dbReference type="InterPro" id="IPR011528">
    <property type="entry name" value="NERD"/>
</dbReference>
<dbReference type="Gene3D" id="3.40.50.300">
    <property type="entry name" value="P-loop containing nucleotide triphosphate hydrolases"/>
    <property type="match status" value="1"/>
</dbReference>
<keyword evidence="2" id="KW-0067">ATP-binding</keyword>
<dbReference type="AlphaFoldDB" id="A0AAN4QCX9"/>
<protein>
    <submittedName>
        <fullName evidence="2">Superfamily I DNA or RNA helicase</fullName>
    </submittedName>
</protein>
<dbReference type="Pfam" id="PF13245">
    <property type="entry name" value="AAA_19"/>
    <property type="match status" value="1"/>
</dbReference>
<name>A0AAN4QCX9_PSESF</name>
<keyword evidence="2" id="KW-0378">Hydrolase</keyword>
<feature type="domain" description="NERD" evidence="1">
    <location>
        <begin position="12"/>
        <end position="110"/>
    </location>
</feature>
<dbReference type="GO" id="GO:0004386">
    <property type="term" value="F:helicase activity"/>
    <property type="evidence" value="ECO:0007669"/>
    <property type="project" value="UniProtKB-KW"/>
</dbReference>
<accession>A0AAN4QCX9</accession>